<accession>A0A6A5E5C7</accession>
<reference evidence="2 3" key="1">
    <citation type="submission" date="2019-06" db="EMBL/GenBank/DDBJ databases">
        <title>A chromosome-scale genome assembly of the European perch, Perca fluviatilis.</title>
        <authorList>
            <person name="Roques C."/>
            <person name="Zahm M."/>
            <person name="Cabau C."/>
            <person name="Klopp C."/>
            <person name="Bouchez O."/>
            <person name="Donnadieu C."/>
            <person name="Kuhl H."/>
            <person name="Gislard M."/>
            <person name="Guendouz S."/>
            <person name="Journot L."/>
            <person name="Haffray P."/>
            <person name="Bestin A."/>
            <person name="Morvezen R."/>
            <person name="Feron R."/>
            <person name="Wen M."/>
            <person name="Jouanno E."/>
            <person name="Herpin A."/>
            <person name="Schartl M."/>
            <person name="Postlethwait J."/>
            <person name="Schaerlinger B."/>
            <person name="Chardard D."/>
            <person name="Lecocq T."/>
            <person name="Poncet C."/>
            <person name="Jaffrelo L."/>
            <person name="Lampietro C."/>
            <person name="Guiguen Y."/>
        </authorList>
    </citation>
    <scope>NUCLEOTIDE SEQUENCE [LARGE SCALE GENOMIC DNA]</scope>
    <source>
        <tissue evidence="2">Blood</tissue>
    </source>
</reference>
<dbReference type="PANTHER" id="PTHR46902">
    <property type="entry name" value="DOMON DOMAIN-CONTAINING PROTEIN FRRS1L"/>
    <property type="match status" value="1"/>
</dbReference>
<comment type="caution">
    <text evidence="2">The sequence shown here is derived from an EMBL/GenBank/DDBJ whole genome shotgun (WGS) entry which is preliminary data.</text>
</comment>
<evidence type="ECO:0008006" key="4">
    <source>
        <dbReference type="Google" id="ProtNLM"/>
    </source>
</evidence>
<dbReference type="EMBL" id="VHII01000011">
    <property type="protein sequence ID" value="KAF1384107.1"/>
    <property type="molecule type" value="Genomic_DNA"/>
</dbReference>
<keyword evidence="3" id="KW-1185">Reference proteome</keyword>
<gene>
    <name evidence="2" type="ORF">PFLUV_G00138850</name>
</gene>
<dbReference type="GO" id="GO:0099072">
    <property type="term" value="P:regulation of postsynaptic membrane neurotransmitter receptor levels"/>
    <property type="evidence" value="ECO:0007669"/>
    <property type="project" value="TreeGrafter"/>
</dbReference>
<name>A0A6A5E5C7_PERFL</name>
<organism evidence="2 3">
    <name type="scientific">Perca fluviatilis</name>
    <name type="common">European perch</name>
    <dbReference type="NCBI Taxonomy" id="8168"/>
    <lineage>
        <taxon>Eukaryota</taxon>
        <taxon>Metazoa</taxon>
        <taxon>Chordata</taxon>
        <taxon>Craniata</taxon>
        <taxon>Vertebrata</taxon>
        <taxon>Euteleostomi</taxon>
        <taxon>Actinopterygii</taxon>
        <taxon>Neopterygii</taxon>
        <taxon>Teleostei</taxon>
        <taxon>Neoteleostei</taxon>
        <taxon>Acanthomorphata</taxon>
        <taxon>Eupercaria</taxon>
        <taxon>Perciformes</taxon>
        <taxon>Percoidei</taxon>
        <taxon>Percidae</taxon>
        <taxon>Percinae</taxon>
        <taxon>Perca</taxon>
    </lineage>
</organism>
<keyword evidence="1" id="KW-0732">Signal</keyword>
<feature type="signal peptide" evidence="1">
    <location>
        <begin position="1"/>
        <end position="22"/>
    </location>
</feature>
<dbReference type="InterPro" id="IPR042789">
    <property type="entry name" value="FRRS1L"/>
</dbReference>
<dbReference type="Proteomes" id="UP000465112">
    <property type="component" value="Chromosome 11"/>
</dbReference>
<sequence length="295" mass="30251">MERGLILLVAALGVYVASGVQGTSYLSFSNNTQVNISQNGCGYTKLCVRTPGNCDPTGNTSCMFASVIASTPLAPNGSAMSFQLSGDSVGYIALGLTVNASQGTTMLFICAQNSSNNGSFFFQTVDQNNTNGALTPAERVTTEIWGIVNGNVIKCSFSVPNMISTTFSILLGTGNITNNGPSPFNVFLNSGLLNLTNPASNVPTTAPPVVNPTVTNPASNVPTKAPPVVNPTVASSTVANTTMANTTMANTTMANTTVASTTVARTTVANSIGAAQPHAVLLLLSVLTLSVMLRA</sequence>
<proteinExistence type="predicted"/>
<evidence type="ECO:0000313" key="2">
    <source>
        <dbReference type="EMBL" id="KAF1384107.1"/>
    </source>
</evidence>
<feature type="chain" id="PRO_5025617202" description="Ferric-chelate reductase 1" evidence="1">
    <location>
        <begin position="23"/>
        <end position="295"/>
    </location>
</feature>
<evidence type="ECO:0000256" key="1">
    <source>
        <dbReference type="SAM" id="SignalP"/>
    </source>
</evidence>
<dbReference type="AlphaFoldDB" id="A0A6A5E5C7"/>
<evidence type="ECO:0000313" key="3">
    <source>
        <dbReference type="Proteomes" id="UP000465112"/>
    </source>
</evidence>
<dbReference type="GO" id="GO:1900449">
    <property type="term" value="P:regulation of glutamate receptor signaling pathway"/>
    <property type="evidence" value="ECO:0007669"/>
    <property type="project" value="InterPro"/>
</dbReference>
<protein>
    <recommendedName>
        <fullName evidence="4">Ferric-chelate reductase 1</fullName>
    </recommendedName>
</protein>
<dbReference type="OrthoDB" id="8901859at2759"/>
<dbReference type="PANTHER" id="PTHR46902:SF1">
    <property type="entry name" value="DOMON DOMAIN-CONTAINING PROTEIN FRRS1L"/>
    <property type="match status" value="1"/>
</dbReference>